<sequence>MEAVSIQKFLKVSPRKVRLVAASVKKMKPGEAIEVLPHLNQAGALPMYKAVKSAIANAQVKGIPAKSLVFKEIQINEGPRLKRWRAGARGRAKPYERRMSHIRVVVSGEEKK</sequence>
<dbReference type="InterPro" id="IPR001063">
    <property type="entry name" value="Ribosomal_uL22"/>
</dbReference>
<evidence type="ECO:0000256" key="3">
    <source>
        <dbReference type="ARBA" id="ARBA00022884"/>
    </source>
</evidence>
<dbReference type="Proteomes" id="UP000034611">
    <property type="component" value="Unassembled WGS sequence"/>
</dbReference>
<comment type="function">
    <text evidence="7 10">This protein binds specifically to 23S rRNA; its binding is stimulated by other ribosomal proteins, e.g., L4, L17, and L20. It is important during the early stages of 50S assembly. It makes multiple contacts with different domains of the 23S rRNA in the assembled 50S subunit and ribosome.</text>
</comment>
<dbReference type="GO" id="GO:0022625">
    <property type="term" value="C:cytosolic large ribosomal subunit"/>
    <property type="evidence" value="ECO:0007669"/>
    <property type="project" value="TreeGrafter"/>
</dbReference>
<proteinExistence type="inferred from homology"/>
<evidence type="ECO:0000256" key="5">
    <source>
        <dbReference type="ARBA" id="ARBA00023274"/>
    </source>
</evidence>
<evidence type="ECO:0000256" key="4">
    <source>
        <dbReference type="ARBA" id="ARBA00022980"/>
    </source>
</evidence>
<dbReference type="AlphaFoldDB" id="A0A0G1C613"/>
<evidence type="ECO:0000256" key="2">
    <source>
        <dbReference type="ARBA" id="ARBA00022730"/>
    </source>
</evidence>
<evidence type="ECO:0000313" key="12">
    <source>
        <dbReference type="Proteomes" id="UP000034611"/>
    </source>
</evidence>
<dbReference type="InterPro" id="IPR036394">
    <property type="entry name" value="Ribosomal_uL22_sf"/>
</dbReference>
<keyword evidence="3 7" id="KW-0694">RNA-binding</keyword>
<keyword evidence="5 7" id="KW-0687">Ribonucleoprotein</keyword>
<evidence type="ECO:0000313" key="11">
    <source>
        <dbReference type="EMBL" id="KKS81012.1"/>
    </source>
</evidence>
<dbReference type="HAMAP" id="MF_01331_B">
    <property type="entry name" value="Ribosomal_uL22_B"/>
    <property type="match status" value="1"/>
</dbReference>
<dbReference type="EMBL" id="LCEY01000002">
    <property type="protein sequence ID" value="KKS81012.1"/>
    <property type="molecule type" value="Genomic_DNA"/>
</dbReference>
<evidence type="ECO:0000256" key="1">
    <source>
        <dbReference type="ARBA" id="ARBA00009451"/>
    </source>
</evidence>
<comment type="subunit">
    <text evidence="7 9">Part of the 50S ribosomal subunit.</text>
</comment>
<name>A0A0G1C613_9BACT</name>
<evidence type="ECO:0000256" key="10">
    <source>
        <dbReference type="RuleBase" id="RU004008"/>
    </source>
</evidence>
<evidence type="ECO:0000256" key="9">
    <source>
        <dbReference type="RuleBase" id="RU004006"/>
    </source>
</evidence>
<dbReference type="GO" id="GO:0019843">
    <property type="term" value="F:rRNA binding"/>
    <property type="evidence" value="ECO:0007669"/>
    <property type="project" value="UniProtKB-UniRule"/>
</dbReference>
<dbReference type="CDD" id="cd00336">
    <property type="entry name" value="Ribosomal_L22"/>
    <property type="match status" value="1"/>
</dbReference>
<comment type="caution">
    <text evidence="11">The sequence shown here is derived from an EMBL/GenBank/DDBJ whole genome shotgun (WGS) entry which is preliminary data.</text>
</comment>
<dbReference type="InterPro" id="IPR005727">
    <property type="entry name" value="Ribosomal_uL22_bac/chlpt-type"/>
</dbReference>
<protein>
    <recommendedName>
        <fullName evidence="6 7">Large ribosomal subunit protein uL22</fullName>
    </recommendedName>
</protein>
<accession>A0A0G1C613</accession>
<reference evidence="11 12" key="1">
    <citation type="journal article" date="2015" name="Nature">
        <title>rRNA introns, odd ribosomes, and small enigmatic genomes across a large radiation of phyla.</title>
        <authorList>
            <person name="Brown C.T."/>
            <person name="Hug L.A."/>
            <person name="Thomas B.C."/>
            <person name="Sharon I."/>
            <person name="Castelle C.J."/>
            <person name="Singh A."/>
            <person name="Wilkins M.J."/>
            <person name="Williams K.H."/>
            <person name="Banfield J.F."/>
        </authorList>
    </citation>
    <scope>NUCLEOTIDE SEQUENCE [LARGE SCALE GENOMIC DNA]</scope>
</reference>
<dbReference type="Pfam" id="PF00237">
    <property type="entry name" value="Ribosomal_L22"/>
    <property type="match status" value="1"/>
</dbReference>
<evidence type="ECO:0000256" key="7">
    <source>
        <dbReference type="HAMAP-Rule" id="MF_01331"/>
    </source>
</evidence>
<keyword evidence="2 7" id="KW-0699">rRNA-binding</keyword>
<evidence type="ECO:0000256" key="6">
    <source>
        <dbReference type="ARBA" id="ARBA00035207"/>
    </source>
</evidence>
<organism evidence="11 12">
    <name type="scientific">Candidatus Woesebacteria bacterium GW2011_GWC1_43_10b</name>
    <dbReference type="NCBI Taxonomy" id="1618585"/>
    <lineage>
        <taxon>Bacteria</taxon>
        <taxon>Candidatus Woeseibacteriota</taxon>
    </lineage>
</organism>
<evidence type="ECO:0000256" key="8">
    <source>
        <dbReference type="RuleBase" id="RU004005"/>
    </source>
</evidence>
<dbReference type="NCBIfam" id="TIGR01044">
    <property type="entry name" value="rplV_bact"/>
    <property type="match status" value="1"/>
</dbReference>
<dbReference type="InterPro" id="IPR047867">
    <property type="entry name" value="Ribosomal_uL22_bac/org-type"/>
</dbReference>
<comment type="function">
    <text evidence="7">The globular domain of the protein is located near the polypeptide exit tunnel on the outside of the subunit, while an extended beta-hairpin is found that lines the wall of the exit tunnel in the center of the 70S ribosome.</text>
</comment>
<gene>
    <name evidence="7" type="primary">rplV</name>
    <name evidence="11" type="ORF">UV56_C0002G0017</name>
</gene>
<dbReference type="GO" id="GO:0006412">
    <property type="term" value="P:translation"/>
    <property type="evidence" value="ECO:0007669"/>
    <property type="project" value="UniProtKB-UniRule"/>
</dbReference>
<comment type="similarity">
    <text evidence="1 7 8">Belongs to the universal ribosomal protein uL22 family.</text>
</comment>
<keyword evidence="4 7" id="KW-0689">Ribosomal protein</keyword>
<dbReference type="GO" id="GO:0003735">
    <property type="term" value="F:structural constituent of ribosome"/>
    <property type="evidence" value="ECO:0007669"/>
    <property type="project" value="InterPro"/>
</dbReference>
<dbReference type="PANTHER" id="PTHR13501:SF8">
    <property type="entry name" value="LARGE RIBOSOMAL SUBUNIT PROTEIN UL22M"/>
    <property type="match status" value="1"/>
</dbReference>
<dbReference type="SUPFAM" id="SSF54843">
    <property type="entry name" value="Ribosomal protein L22"/>
    <property type="match status" value="1"/>
</dbReference>
<dbReference type="Gene3D" id="3.90.470.10">
    <property type="entry name" value="Ribosomal protein L22/L17"/>
    <property type="match status" value="1"/>
</dbReference>
<dbReference type="PANTHER" id="PTHR13501">
    <property type="entry name" value="CHLOROPLAST 50S RIBOSOMAL PROTEIN L22-RELATED"/>
    <property type="match status" value="1"/>
</dbReference>